<protein>
    <submittedName>
        <fullName evidence="2">AzlD domain-containing protein</fullName>
    </submittedName>
</protein>
<evidence type="ECO:0000313" key="2">
    <source>
        <dbReference type="EMBL" id="QTX32471.1"/>
    </source>
</evidence>
<reference evidence="3" key="1">
    <citation type="submission" date="2021-04" db="EMBL/GenBank/DDBJ databases">
        <title>A novel Synergistetes isolate from a pyrite-forming mixed culture.</title>
        <authorList>
            <person name="Bunk B."/>
            <person name="Sproer C."/>
            <person name="Spring S."/>
            <person name="Pester M."/>
        </authorList>
    </citation>
    <scope>NUCLEOTIDE SEQUENCE [LARGE SCALE GENOMIC DNA]</scope>
    <source>
        <strain evidence="3">J.5.4.2-T.3.5.2</strain>
    </source>
</reference>
<dbReference type="RefSeq" id="WP_274373707.1">
    <property type="nucleotide sequence ID" value="NZ_CP072943.1"/>
</dbReference>
<organism evidence="2 3">
    <name type="scientific">Aminithiophilus ramosus</name>
    <dbReference type="NCBI Taxonomy" id="3029084"/>
    <lineage>
        <taxon>Bacteria</taxon>
        <taxon>Thermotogati</taxon>
        <taxon>Synergistota</taxon>
        <taxon>Synergistia</taxon>
        <taxon>Synergistales</taxon>
        <taxon>Aminithiophilaceae</taxon>
        <taxon>Aminithiophilus</taxon>
    </lineage>
</organism>
<evidence type="ECO:0000256" key="1">
    <source>
        <dbReference type="SAM" id="Phobius"/>
    </source>
</evidence>
<dbReference type="Proteomes" id="UP000671879">
    <property type="component" value="Chromosome"/>
</dbReference>
<dbReference type="EMBL" id="CP072943">
    <property type="protein sequence ID" value="QTX32471.1"/>
    <property type="molecule type" value="Genomic_DNA"/>
</dbReference>
<proteinExistence type="predicted"/>
<name>A0A9Q7EYW8_9BACT</name>
<dbReference type="AlphaFoldDB" id="A0A9Q7EYW8"/>
<dbReference type="InterPro" id="IPR008407">
    <property type="entry name" value="Brnchd-chn_aa_trnsp_AzlD"/>
</dbReference>
<dbReference type="KEGG" id="aram:KAR29_00530"/>
<gene>
    <name evidence="2" type="ORF">KAR29_00530</name>
</gene>
<keyword evidence="1" id="KW-0812">Transmembrane</keyword>
<evidence type="ECO:0000313" key="3">
    <source>
        <dbReference type="Proteomes" id="UP000671879"/>
    </source>
</evidence>
<dbReference type="Pfam" id="PF05437">
    <property type="entry name" value="AzlD"/>
    <property type="match status" value="1"/>
</dbReference>
<accession>A0A9Q7EYW8</accession>
<sequence length="104" mass="10827">MTFLVVALAVSLASLVVKGLFTCFVPPDRIPSSVDAILRYIPPAALAALVAPAIFYAKTAQGNVFSPSRLLAGLGALAIAAHSRNVLVTIVGGMALLVFFQLFL</sequence>
<feature type="transmembrane region" description="Helical" evidence="1">
    <location>
        <begin position="70"/>
        <end position="103"/>
    </location>
</feature>
<keyword evidence="1" id="KW-1133">Transmembrane helix</keyword>
<feature type="transmembrane region" description="Helical" evidence="1">
    <location>
        <begin position="38"/>
        <end position="58"/>
    </location>
</feature>
<keyword evidence="1" id="KW-0472">Membrane</keyword>
<keyword evidence="3" id="KW-1185">Reference proteome</keyword>